<keyword evidence="2" id="KW-1185">Reference proteome</keyword>
<organism evidence="1 2">
    <name type="scientific">Methylobacterium planeticum</name>
    <dbReference type="NCBI Taxonomy" id="2615211"/>
    <lineage>
        <taxon>Bacteria</taxon>
        <taxon>Pseudomonadati</taxon>
        <taxon>Pseudomonadota</taxon>
        <taxon>Alphaproteobacteria</taxon>
        <taxon>Hyphomicrobiales</taxon>
        <taxon>Methylobacteriaceae</taxon>
        <taxon>Methylobacterium</taxon>
    </lineage>
</organism>
<protein>
    <submittedName>
        <fullName evidence="1">Uncharacterized protein</fullName>
    </submittedName>
</protein>
<dbReference type="EMBL" id="VZZJ01000012">
    <property type="protein sequence ID" value="KAB1072603.1"/>
    <property type="molecule type" value="Genomic_DNA"/>
</dbReference>
<name>A0A6N6MQJ0_9HYPH</name>
<accession>A0A6N6MQJ0</accession>
<sequence>MPIRLLHFEGNDIGSDVLRERKGRSLPAGIGPIAGVQTGLLQTRCGDTQKTHDAAAHGERVAVDDQASAAQEVARAAGTKPVWRSSA</sequence>
<proteinExistence type="predicted"/>
<evidence type="ECO:0000313" key="2">
    <source>
        <dbReference type="Proteomes" id="UP000441523"/>
    </source>
</evidence>
<evidence type="ECO:0000313" key="1">
    <source>
        <dbReference type="EMBL" id="KAB1072603.1"/>
    </source>
</evidence>
<dbReference type="Proteomes" id="UP000441523">
    <property type="component" value="Unassembled WGS sequence"/>
</dbReference>
<dbReference type="RefSeq" id="WP_150964493.1">
    <property type="nucleotide sequence ID" value="NZ_VZZJ01000012.1"/>
</dbReference>
<comment type="caution">
    <text evidence="1">The sequence shown here is derived from an EMBL/GenBank/DDBJ whole genome shotgun (WGS) entry which is preliminary data.</text>
</comment>
<dbReference type="AlphaFoldDB" id="A0A6N6MQJ0"/>
<reference evidence="1 2" key="1">
    <citation type="submission" date="2019-09" db="EMBL/GenBank/DDBJ databases">
        <title>YIM 132548 draft genome.</title>
        <authorList>
            <person name="Jiang L."/>
        </authorList>
    </citation>
    <scope>NUCLEOTIDE SEQUENCE [LARGE SCALE GENOMIC DNA]</scope>
    <source>
        <strain evidence="1 2">YIM 132548</strain>
    </source>
</reference>
<gene>
    <name evidence="1" type="ORF">F6X51_15035</name>
</gene>